<dbReference type="InterPro" id="IPR050131">
    <property type="entry name" value="Peptidase_S8_subtilisin-like"/>
</dbReference>
<keyword evidence="12" id="KW-1185">Reference proteome</keyword>
<dbReference type="AlphaFoldDB" id="A0A2P5HJ56"/>
<feature type="signal peptide" evidence="8">
    <location>
        <begin position="1"/>
        <end position="15"/>
    </location>
</feature>
<dbReference type="InterPro" id="IPR022398">
    <property type="entry name" value="Peptidase_S8_His-AS"/>
</dbReference>
<dbReference type="CDD" id="cd04077">
    <property type="entry name" value="Peptidases_S8_PCSK9_ProteinaseK_like"/>
    <property type="match status" value="1"/>
</dbReference>
<reference evidence="11" key="1">
    <citation type="submission" date="2017-09" db="EMBL/GenBank/DDBJ databases">
        <title>Polyketide synthases of a Diaporthe helianthi virulent isolate.</title>
        <authorList>
            <person name="Baroncelli R."/>
        </authorList>
    </citation>
    <scope>NUCLEOTIDE SEQUENCE [LARGE SCALE GENOMIC DNA]</scope>
    <source>
        <strain evidence="11">7/96</strain>
    </source>
</reference>
<dbReference type="Proteomes" id="UP000094444">
    <property type="component" value="Unassembled WGS sequence"/>
</dbReference>
<gene>
    <name evidence="11" type="ORF">DHEL01_v211329</name>
</gene>
<comment type="caution">
    <text evidence="11">The sequence shown here is derived from an EMBL/GenBank/DDBJ whole genome shotgun (WGS) entry which is preliminary data.</text>
</comment>
<dbReference type="PROSITE" id="PS00137">
    <property type="entry name" value="SUBTILASE_HIS"/>
    <property type="match status" value="1"/>
</dbReference>
<dbReference type="GO" id="GO:0004252">
    <property type="term" value="F:serine-type endopeptidase activity"/>
    <property type="evidence" value="ECO:0007669"/>
    <property type="project" value="UniProtKB-UniRule"/>
</dbReference>
<dbReference type="PANTHER" id="PTHR43806:SF58">
    <property type="entry name" value="ALKALINE PROTEASE 1-RELATED"/>
    <property type="match status" value="1"/>
</dbReference>
<proteinExistence type="inferred from homology"/>
<dbReference type="PRINTS" id="PR00723">
    <property type="entry name" value="SUBTILISIN"/>
</dbReference>
<evidence type="ECO:0000259" key="9">
    <source>
        <dbReference type="Pfam" id="PF00082"/>
    </source>
</evidence>
<comment type="similarity">
    <text evidence="1 6 7">Belongs to the peptidase S8 family.</text>
</comment>
<dbReference type="SUPFAM" id="SSF52743">
    <property type="entry name" value="Subtilisin-like"/>
    <property type="match status" value="1"/>
</dbReference>
<dbReference type="InterPro" id="IPR037045">
    <property type="entry name" value="S8pro/Inhibitor_I9_sf"/>
</dbReference>
<protein>
    <submittedName>
        <fullName evidence="11">Proteinase T</fullName>
    </submittedName>
</protein>
<evidence type="ECO:0000313" key="12">
    <source>
        <dbReference type="Proteomes" id="UP000094444"/>
    </source>
</evidence>
<dbReference type="FunFam" id="3.40.50.200:FF:000014">
    <property type="entry name" value="Proteinase K"/>
    <property type="match status" value="1"/>
</dbReference>
<dbReference type="InterPro" id="IPR000209">
    <property type="entry name" value="Peptidase_S8/S53_dom"/>
</dbReference>
<keyword evidence="2 6" id="KW-0645">Protease</keyword>
<feature type="active site" description="Charge relay system" evidence="6">
    <location>
        <position position="333"/>
    </location>
</feature>
<dbReference type="PROSITE" id="PS00136">
    <property type="entry name" value="SUBTILASE_ASP"/>
    <property type="match status" value="1"/>
</dbReference>
<evidence type="ECO:0000256" key="6">
    <source>
        <dbReference type="PROSITE-ProRule" id="PRU01240"/>
    </source>
</evidence>
<dbReference type="GO" id="GO:0005576">
    <property type="term" value="C:extracellular region"/>
    <property type="evidence" value="ECO:0007669"/>
    <property type="project" value="UniProtKB-ARBA"/>
</dbReference>
<dbReference type="PROSITE" id="PS00138">
    <property type="entry name" value="SUBTILASE_SER"/>
    <property type="match status" value="1"/>
</dbReference>
<dbReference type="InterPro" id="IPR023827">
    <property type="entry name" value="Peptidase_S8_Asp-AS"/>
</dbReference>
<dbReference type="InterPro" id="IPR036852">
    <property type="entry name" value="Peptidase_S8/S53_dom_sf"/>
</dbReference>
<dbReference type="Pfam" id="PF00082">
    <property type="entry name" value="Peptidase_S8"/>
    <property type="match status" value="1"/>
</dbReference>
<keyword evidence="3 8" id="KW-0732">Signal</keyword>
<dbReference type="InterPro" id="IPR015500">
    <property type="entry name" value="Peptidase_S8_subtilisin-rel"/>
</dbReference>
<evidence type="ECO:0000256" key="8">
    <source>
        <dbReference type="SAM" id="SignalP"/>
    </source>
</evidence>
<evidence type="ECO:0000256" key="7">
    <source>
        <dbReference type="RuleBase" id="RU003355"/>
    </source>
</evidence>
<evidence type="ECO:0000256" key="2">
    <source>
        <dbReference type="ARBA" id="ARBA00022670"/>
    </source>
</evidence>
<dbReference type="InParanoid" id="A0A2P5HJ56"/>
<dbReference type="EMBL" id="MAVT02001703">
    <property type="protein sequence ID" value="POS70276.1"/>
    <property type="molecule type" value="Genomic_DNA"/>
</dbReference>
<sequence length="388" mass="39421">MKTAAILSLLPLALALPGQKRSGGSAPILKPRDVEALLENNYIVKMKDDVSQASIDHVDELFEGEAYQKWDADKQFKGLAAQISAEALEIIAELEDVEYIEQDAIIKIDYVPEEVSTPETAKRALTSQTAASWGLGPGSGVCAYVIDTGILTSHSQFGGRATFLANYADSSNTDGNGHGTHVAGTIGGSTYGVSKQVTLYAVKVLDSSGSGTNSGVISGINYVATDAPKRSCSSVANMSLGGSKSTAVNSAAVALVRAGVFLAVAAGNSAANANTFSPASETTACTVGATTSSDAFASYSNYGNIVDILAPGSSIVSSYIGSTSATATLSGTSMASPHVAGLGAYFLALQGSMTPAALCTYIRNNAISGVITGVPSGTPNLLAYNGAA</sequence>
<feature type="chain" id="PRO_5015187429" evidence="8">
    <location>
        <begin position="16"/>
        <end position="388"/>
    </location>
</feature>
<dbReference type="InterPro" id="IPR010259">
    <property type="entry name" value="S8pro/Inhibitor_I9"/>
</dbReference>
<dbReference type="InterPro" id="IPR034193">
    <property type="entry name" value="PCSK9_ProteinaseK-like"/>
</dbReference>
<dbReference type="PANTHER" id="PTHR43806">
    <property type="entry name" value="PEPTIDASE S8"/>
    <property type="match status" value="1"/>
</dbReference>
<organism evidence="11 12">
    <name type="scientific">Diaporthe helianthi</name>
    <dbReference type="NCBI Taxonomy" id="158607"/>
    <lineage>
        <taxon>Eukaryota</taxon>
        <taxon>Fungi</taxon>
        <taxon>Dikarya</taxon>
        <taxon>Ascomycota</taxon>
        <taxon>Pezizomycotina</taxon>
        <taxon>Sordariomycetes</taxon>
        <taxon>Sordariomycetidae</taxon>
        <taxon>Diaporthales</taxon>
        <taxon>Diaporthaceae</taxon>
        <taxon>Diaporthe</taxon>
    </lineage>
</organism>
<evidence type="ECO:0000256" key="3">
    <source>
        <dbReference type="ARBA" id="ARBA00022729"/>
    </source>
</evidence>
<evidence type="ECO:0000259" key="10">
    <source>
        <dbReference type="Pfam" id="PF05922"/>
    </source>
</evidence>
<feature type="active site" description="Charge relay system" evidence="6">
    <location>
        <position position="147"/>
    </location>
</feature>
<dbReference type="Gene3D" id="3.40.50.200">
    <property type="entry name" value="Peptidase S8/S53 domain"/>
    <property type="match status" value="1"/>
</dbReference>
<feature type="domain" description="Peptidase S8/S53" evidence="9">
    <location>
        <begin position="138"/>
        <end position="366"/>
    </location>
</feature>
<evidence type="ECO:0000256" key="1">
    <source>
        <dbReference type="ARBA" id="ARBA00011073"/>
    </source>
</evidence>
<dbReference type="InterPro" id="IPR023828">
    <property type="entry name" value="Peptidase_S8_Ser-AS"/>
</dbReference>
<evidence type="ECO:0000256" key="5">
    <source>
        <dbReference type="ARBA" id="ARBA00022825"/>
    </source>
</evidence>
<keyword evidence="4 6" id="KW-0378">Hydrolase</keyword>
<feature type="domain" description="Inhibitor I9" evidence="10">
    <location>
        <begin position="42"/>
        <end position="108"/>
    </location>
</feature>
<name>A0A2P5HJ56_DIAHE</name>
<dbReference type="Gene3D" id="3.30.70.80">
    <property type="entry name" value="Peptidase S8 propeptide/proteinase inhibitor I9"/>
    <property type="match status" value="1"/>
</dbReference>
<dbReference type="STRING" id="158607.A0A2P5HJ56"/>
<dbReference type="PROSITE" id="PS51892">
    <property type="entry name" value="SUBTILASE"/>
    <property type="match status" value="1"/>
</dbReference>
<dbReference type="GO" id="GO:0006508">
    <property type="term" value="P:proteolysis"/>
    <property type="evidence" value="ECO:0007669"/>
    <property type="project" value="UniProtKB-KW"/>
</dbReference>
<dbReference type="Pfam" id="PF05922">
    <property type="entry name" value="Inhibitor_I9"/>
    <property type="match status" value="1"/>
</dbReference>
<evidence type="ECO:0000313" key="11">
    <source>
        <dbReference type="EMBL" id="POS70276.1"/>
    </source>
</evidence>
<dbReference type="OrthoDB" id="206201at2759"/>
<feature type="active site" description="Charge relay system" evidence="6">
    <location>
        <position position="178"/>
    </location>
</feature>
<evidence type="ECO:0000256" key="4">
    <source>
        <dbReference type="ARBA" id="ARBA00022801"/>
    </source>
</evidence>
<dbReference type="SUPFAM" id="SSF54897">
    <property type="entry name" value="Protease propeptides/inhibitors"/>
    <property type="match status" value="1"/>
</dbReference>
<keyword evidence="5 6" id="KW-0720">Serine protease</keyword>
<accession>A0A2P5HJ56</accession>